<reference evidence="13 14" key="1">
    <citation type="submission" date="2024-02" db="EMBL/GenBank/DDBJ databases">
        <title>Marinospirillum sp. MEB 164 isolated from Lonar lake sediment.</title>
        <authorList>
            <person name="Joshi A."/>
            <person name="Thite S."/>
        </authorList>
    </citation>
    <scope>NUCLEOTIDE SEQUENCE [LARGE SCALE GENOMIC DNA]</scope>
    <source>
        <strain evidence="13 14">MEB164</strain>
    </source>
</reference>
<protein>
    <recommendedName>
        <fullName evidence="2">Type II secretion system protein H</fullName>
    </recommendedName>
    <alternativeName>
        <fullName evidence="10">General secretion pathway protein H</fullName>
    </alternativeName>
</protein>
<feature type="domain" description="General secretion pathway GspH" evidence="12">
    <location>
        <begin position="51"/>
        <end position="156"/>
    </location>
</feature>
<evidence type="ECO:0000256" key="2">
    <source>
        <dbReference type="ARBA" id="ARBA00021549"/>
    </source>
</evidence>
<evidence type="ECO:0000256" key="1">
    <source>
        <dbReference type="ARBA" id="ARBA00004377"/>
    </source>
</evidence>
<dbReference type="SUPFAM" id="SSF54523">
    <property type="entry name" value="Pili subunits"/>
    <property type="match status" value="1"/>
</dbReference>
<comment type="caution">
    <text evidence="13">The sequence shown here is derived from an EMBL/GenBank/DDBJ whole genome shotgun (WGS) entry which is preliminary data.</text>
</comment>
<comment type="subcellular location">
    <subcellularLocation>
        <location evidence="1">Cell inner membrane</location>
        <topology evidence="1">Single-pass membrane protein</topology>
    </subcellularLocation>
</comment>
<keyword evidence="8 11" id="KW-0472">Membrane</keyword>
<evidence type="ECO:0000256" key="7">
    <source>
        <dbReference type="ARBA" id="ARBA00022989"/>
    </source>
</evidence>
<evidence type="ECO:0000256" key="3">
    <source>
        <dbReference type="ARBA" id="ARBA00022475"/>
    </source>
</evidence>
<organism evidence="13 14">
    <name type="scientific">Marinospirillum alkalitolerans</name>
    <dbReference type="NCBI Taxonomy" id="3123374"/>
    <lineage>
        <taxon>Bacteria</taxon>
        <taxon>Pseudomonadati</taxon>
        <taxon>Pseudomonadota</taxon>
        <taxon>Gammaproteobacteria</taxon>
        <taxon>Oceanospirillales</taxon>
        <taxon>Oceanospirillaceae</taxon>
        <taxon>Marinospirillum</taxon>
    </lineage>
</organism>
<gene>
    <name evidence="13" type="ORF">V6U78_00480</name>
</gene>
<evidence type="ECO:0000259" key="12">
    <source>
        <dbReference type="Pfam" id="PF12019"/>
    </source>
</evidence>
<name>A0ABW8PT96_9GAMM</name>
<dbReference type="RefSeq" id="WP_405335960.1">
    <property type="nucleotide sequence ID" value="NZ_JBANFI010000001.1"/>
</dbReference>
<proteinExistence type="inferred from homology"/>
<keyword evidence="3" id="KW-1003">Cell membrane</keyword>
<keyword evidence="4" id="KW-0488">Methylation</keyword>
<evidence type="ECO:0000313" key="14">
    <source>
        <dbReference type="Proteomes" id="UP001621714"/>
    </source>
</evidence>
<keyword evidence="7 11" id="KW-1133">Transmembrane helix</keyword>
<evidence type="ECO:0000256" key="6">
    <source>
        <dbReference type="ARBA" id="ARBA00022692"/>
    </source>
</evidence>
<dbReference type="InterPro" id="IPR022346">
    <property type="entry name" value="T2SS_GspH"/>
</dbReference>
<dbReference type="InterPro" id="IPR045584">
    <property type="entry name" value="Pilin-like"/>
</dbReference>
<dbReference type="Proteomes" id="UP001621714">
    <property type="component" value="Unassembled WGS sequence"/>
</dbReference>
<evidence type="ECO:0000256" key="4">
    <source>
        <dbReference type="ARBA" id="ARBA00022481"/>
    </source>
</evidence>
<accession>A0ABW8PT96</accession>
<evidence type="ECO:0000256" key="8">
    <source>
        <dbReference type="ARBA" id="ARBA00023136"/>
    </source>
</evidence>
<feature type="transmembrane region" description="Helical" evidence="11">
    <location>
        <begin position="12"/>
        <end position="39"/>
    </location>
</feature>
<dbReference type="Pfam" id="PF12019">
    <property type="entry name" value="GspH"/>
    <property type="match status" value="1"/>
</dbReference>
<dbReference type="Gene3D" id="3.55.40.10">
    <property type="entry name" value="minor pseudopilin epsh domain"/>
    <property type="match status" value="1"/>
</dbReference>
<keyword evidence="5" id="KW-0997">Cell inner membrane</keyword>
<dbReference type="EMBL" id="JBANFI010000001">
    <property type="protein sequence ID" value="MFK7159511.1"/>
    <property type="molecule type" value="Genomic_DNA"/>
</dbReference>
<keyword evidence="14" id="KW-1185">Reference proteome</keyword>
<evidence type="ECO:0000313" key="13">
    <source>
        <dbReference type="EMBL" id="MFK7159511.1"/>
    </source>
</evidence>
<evidence type="ECO:0000256" key="10">
    <source>
        <dbReference type="ARBA" id="ARBA00030775"/>
    </source>
</evidence>
<evidence type="ECO:0000256" key="5">
    <source>
        <dbReference type="ARBA" id="ARBA00022519"/>
    </source>
</evidence>
<evidence type="ECO:0000256" key="11">
    <source>
        <dbReference type="SAM" id="Phobius"/>
    </source>
</evidence>
<keyword evidence="6 11" id="KW-0812">Transmembrane</keyword>
<evidence type="ECO:0000256" key="9">
    <source>
        <dbReference type="ARBA" id="ARBA00025772"/>
    </source>
</evidence>
<sequence>MSKMRRLPLAQCQAGVGLIEILVVLLILGITFGVAVPVYQRQVEQLRVKSAAQEVLLSLRLARSEAVRTRQQVSLCALGQGVCAPTATWQQGWRMELATPAHPRRRDWSLAPDVSIEAGAGRVVFNAQGALETGSSQALRVVGPQAARCVVISPMGHSRLVACQQGGAG</sequence>
<comment type="similarity">
    <text evidence="9">Belongs to the GSP H family.</text>
</comment>